<dbReference type="Proteomes" id="UP001075354">
    <property type="component" value="Chromosome 9"/>
</dbReference>
<dbReference type="GO" id="GO:0003735">
    <property type="term" value="F:structural constituent of ribosome"/>
    <property type="evidence" value="ECO:0007669"/>
    <property type="project" value="InterPro"/>
</dbReference>
<dbReference type="GO" id="GO:0006412">
    <property type="term" value="P:translation"/>
    <property type="evidence" value="ECO:0007669"/>
    <property type="project" value="InterPro"/>
</dbReference>
<dbReference type="GO" id="GO:1990904">
    <property type="term" value="C:ribonucleoprotein complex"/>
    <property type="evidence" value="ECO:0007669"/>
    <property type="project" value="UniProtKB-KW"/>
</dbReference>
<comment type="caution">
    <text evidence="9">The sequence shown here is derived from an EMBL/GenBank/DDBJ whole genome shotgun (WGS) entry which is preliminary data.</text>
</comment>
<gene>
    <name evidence="9" type="ORF">ONE63_010925</name>
</gene>
<dbReference type="InterPro" id="IPR036967">
    <property type="entry name" value="Ribosomal_uS11_sf"/>
</dbReference>
<evidence type="ECO:0000256" key="2">
    <source>
        <dbReference type="ARBA" id="ARBA00007116"/>
    </source>
</evidence>
<dbReference type="GO" id="GO:0005840">
    <property type="term" value="C:ribosome"/>
    <property type="evidence" value="ECO:0007669"/>
    <property type="project" value="UniProtKB-KW"/>
</dbReference>
<accession>A0AAV7XEJ1</accession>
<comment type="subcellular location">
    <subcellularLocation>
        <location evidence="1">Mitochondrion</location>
    </subcellularLocation>
</comment>
<protein>
    <recommendedName>
        <fullName evidence="6">Large ribosomal subunit protein uL18m</fullName>
    </recommendedName>
    <alternativeName>
        <fullName evidence="7">39S ribosomal protein L18, mitochondrial</fullName>
    </alternativeName>
</protein>
<dbReference type="PANTHER" id="PTHR12899">
    <property type="entry name" value="39S RIBOSOMAL PROTEIN L18, MITOCHONDRIAL"/>
    <property type="match status" value="1"/>
</dbReference>
<dbReference type="InterPro" id="IPR005484">
    <property type="entry name" value="Ribosomal_uL18_bac/plant/anim"/>
</dbReference>
<comment type="similarity">
    <text evidence="2">Belongs to the universal ribosomal protein uL18 family.</text>
</comment>
<feature type="region of interest" description="Disordered" evidence="8">
    <location>
        <begin position="25"/>
        <end position="50"/>
    </location>
</feature>
<sequence length="197" mass="22043">MTSLTNSARTLHKYVQNLRCLPLRQSSSDSSSVKSELKHSSNSSHIRPVFHNRNPRNLEMMTIASKPEGYHLDRTNVQFWHKLVVTPGNGKVTAEVIHNNGTSVVSASTSEFGIKRLLYRYTDVAAYKTVGKVIAQRCIESGINAVYCDIEAEEDTKLALLLEEAMKGGLALEEGEAYKRPFVHSRKIPTKPWDIVS</sequence>
<dbReference type="GO" id="GO:0005743">
    <property type="term" value="C:mitochondrial inner membrane"/>
    <property type="evidence" value="ECO:0007669"/>
    <property type="project" value="UniProtKB-ARBA"/>
</dbReference>
<dbReference type="EMBL" id="JAPTSV010000009">
    <property type="protein sequence ID" value="KAJ1524427.1"/>
    <property type="molecule type" value="Genomic_DNA"/>
</dbReference>
<reference evidence="9" key="1">
    <citation type="submission" date="2022-12" db="EMBL/GenBank/DDBJ databases">
        <title>Chromosome-level genome assembly of the bean flower thrips Megalurothrips usitatus.</title>
        <authorList>
            <person name="Ma L."/>
            <person name="Liu Q."/>
            <person name="Li H."/>
            <person name="Cai W."/>
        </authorList>
    </citation>
    <scope>NUCLEOTIDE SEQUENCE</scope>
    <source>
        <strain evidence="9">Cailab_2022a</strain>
    </source>
</reference>
<evidence type="ECO:0000313" key="10">
    <source>
        <dbReference type="Proteomes" id="UP001075354"/>
    </source>
</evidence>
<evidence type="ECO:0000256" key="4">
    <source>
        <dbReference type="ARBA" id="ARBA00023128"/>
    </source>
</evidence>
<evidence type="ECO:0000256" key="8">
    <source>
        <dbReference type="SAM" id="MobiDB-lite"/>
    </source>
</evidence>
<keyword evidence="4" id="KW-0496">Mitochondrion</keyword>
<evidence type="ECO:0000256" key="3">
    <source>
        <dbReference type="ARBA" id="ARBA00022980"/>
    </source>
</evidence>
<proteinExistence type="inferred from homology"/>
<organism evidence="9 10">
    <name type="scientific">Megalurothrips usitatus</name>
    <name type="common">bean blossom thrips</name>
    <dbReference type="NCBI Taxonomy" id="439358"/>
    <lineage>
        <taxon>Eukaryota</taxon>
        <taxon>Metazoa</taxon>
        <taxon>Ecdysozoa</taxon>
        <taxon>Arthropoda</taxon>
        <taxon>Hexapoda</taxon>
        <taxon>Insecta</taxon>
        <taxon>Pterygota</taxon>
        <taxon>Neoptera</taxon>
        <taxon>Paraneoptera</taxon>
        <taxon>Thysanoptera</taxon>
        <taxon>Terebrantia</taxon>
        <taxon>Thripoidea</taxon>
        <taxon>Thripidae</taxon>
        <taxon>Megalurothrips</taxon>
    </lineage>
</organism>
<dbReference type="Gene3D" id="3.30.420.80">
    <property type="entry name" value="Ribosomal protein S11"/>
    <property type="match status" value="1"/>
</dbReference>
<dbReference type="FunFam" id="3.30.420.80:FF:000005">
    <property type="entry name" value="39S ribosomal protein L18, mitochondrial"/>
    <property type="match status" value="1"/>
</dbReference>
<evidence type="ECO:0000256" key="5">
    <source>
        <dbReference type="ARBA" id="ARBA00023274"/>
    </source>
</evidence>
<evidence type="ECO:0000256" key="1">
    <source>
        <dbReference type="ARBA" id="ARBA00004173"/>
    </source>
</evidence>
<dbReference type="GO" id="GO:0008097">
    <property type="term" value="F:5S rRNA binding"/>
    <property type="evidence" value="ECO:0007669"/>
    <property type="project" value="TreeGrafter"/>
</dbReference>
<dbReference type="InterPro" id="IPR057268">
    <property type="entry name" value="Ribosomal_L18"/>
</dbReference>
<keyword evidence="5" id="KW-0687">Ribonucleoprotein</keyword>
<feature type="compositionally biased region" description="Low complexity" evidence="8">
    <location>
        <begin position="26"/>
        <end position="44"/>
    </location>
</feature>
<keyword evidence="3" id="KW-0689">Ribosomal protein</keyword>
<dbReference type="CDD" id="cd00432">
    <property type="entry name" value="Ribosomal_L18_L5e"/>
    <property type="match status" value="1"/>
</dbReference>
<evidence type="ECO:0000256" key="7">
    <source>
        <dbReference type="ARBA" id="ARBA00082661"/>
    </source>
</evidence>
<name>A0AAV7XEJ1_9NEOP</name>
<dbReference type="SUPFAM" id="SSF53137">
    <property type="entry name" value="Translational machinery components"/>
    <property type="match status" value="1"/>
</dbReference>
<evidence type="ECO:0000313" key="9">
    <source>
        <dbReference type="EMBL" id="KAJ1524427.1"/>
    </source>
</evidence>
<dbReference type="AlphaFoldDB" id="A0AAV7XEJ1"/>
<dbReference type="PANTHER" id="PTHR12899:SF3">
    <property type="entry name" value="LARGE RIBOSOMAL SUBUNIT PROTEIN UL18M"/>
    <property type="match status" value="1"/>
</dbReference>
<evidence type="ECO:0000256" key="6">
    <source>
        <dbReference type="ARBA" id="ARBA00069051"/>
    </source>
</evidence>
<keyword evidence="10" id="KW-1185">Reference proteome</keyword>